<evidence type="ECO:0000256" key="1">
    <source>
        <dbReference type="SAM" id="MobiDB-lite"/>
    </source>
</evidence>
<dbReference type="Gene3D" id="1.25.40.20">
    <property type="entry name" value="Ankyrin repeat-containing domain"/>
    <property type="match status" value="1"/>
</dbReference>
<keyword evidence="3" id="KW-1185">Reference proteome</keyword>
<sequence>MLNCSIFLGPLKVTKTSRFIRLPPSSEVVHCFGIFLTEAAILMSSMAVRAYLESFQSRPADLIDAVAHRRYKWQLKLLHSVGFSDWNPTRQSSMSLLHAAAYYNDIPMLLFGMGAIGIDPNTGDNYMTPLHEAGMGNSVLDGSILREAGADINSGHGVWGGTPLQRCMDFKAYEMGHWLLQCGANTNISDSLSNDVWTGFWERMMTRVVGRNHDVCFDFLREEAMLTHLLLHDSDPHQIFRTVWIQHFDHGTGFLRAWYDYCGHIQTPEVARACSYRIRGLLFYPSGSDENGSALCGFPEEVIIQYEDAEHTRRSARTSLWCSRGHIYLAERDTPNDVGSDRDSDSDDSLESSDDDTDSGSEDGDCDCRKQHRSYTDTDSDSSLCNCDVDGGDNQNVRPGITLFYDTISTPEGQLRMSRFPFVCLLTNALCMAGYRAEMDEDGDIWYEDEDGDSYHDAREFQPHEDEDDGLAHNCPMCRNPEKYGLGHIFEEAERGRNLLLEYRARAKTQKRTYF</sequence>
<feature type="region of interest" description="Disordered" evidence="1">
    <location>
        <begin position="332"/>
        <end position="382"/>
    </location>
</feature>
<organism evidence="2 3">
    <name type="scientific">Podospora bellae-mahoneyi</name>
    <dbReference type="NCBI Taxonomy" id="2093777"/>
    <lineage>
        <taxon>Eukaryota</taxon>
        <taxon>Fungi</taxon>
        <taxon>Dikarya</taxon>
        <taxon>Ascomycota</taxon>
        <taxon>Pezizomycotina</taxon>
        <taxon>Sordariomycetes</taxon>
        <taxon>Sordariomycetidae</taxon>
        <taxon>Sordariales</taxon>
        <taxon>Podosporaceae</taxon>
        <taxon>Podospora</taxon>
    </lineage>
</organism>
<evidence type="ECO:0008006" key="4">
    <source>
        <dbReference type="Google" id="ProtNLM"/>
    </source>
</evidence>
<comment type="caution">
    <text evidence="2">The sequence shown here is derived from an EMBL/GenBank/DDBJ whole genome shotgun (WGS) entry which is preliminary data.</text>
</comment>
<dbReference type="Proteomes" id="UP001322138">
    <property type="component" value="Unassembled WGS sequence"/>
</dbReference>
<dbReference type="InterPro" id="IPR036770">
    <property type="entry name" value="Ankyrin_rpt-contain_sf"/>
</dbReference>
<evidence type="ECO:0000313" key="3">
    <source>
        <dbReference type="Proteomes" id="UP001322138"/>
    </source>
</evidence>
<reference evidence="2 3" key="1">
    <citation type="journal article" date="2023" name="bioRxiv">
        <title>High-quality genome assemblies of four members of thePodospora anserinaspecies complex.</title>
        <authorList>
            <person name="Ament-Velasquez S.L."/>
            <person name="Vogan A.A."/>
            <person name="Wallerman O."/>
            <person name="Hartmann F."/>
            <person name="Gautier V."/>
            <person name="Silar P."/>
            <person name="Giraud T."/>
            <person name="Johannesson H."/>
        </authorList>
    </citation>
    <scope>NUCLEOTIDE SEQUENCE [LARGE SCALE GENOMIC DNA]</scope>
    <source>
        <strain evidence="2 3">CBS 112042</strain>
    </source>
</reference>
<evidence type="ECO:0000313" key="2">
    <source>
        <dbReference type="EMBL" id="KAK4640863.1"/>
    </source>
</evidence>
<feature type="compositionally biased region" description="Acidic residues" evidence="1">
    <location>
        <begin position="344"/>
        <end position="365"/>
    </location>
</feature>
<feature type="compositionally biased region" description="Basic and acidic residues" evidence="1">
    <location>
        <begin position="332"/>
        <end position="343"/>
    </location>
</feature>
<dbReference type="EMBL" id="JAFFGZ010000008">
    <property type="protein sequence ID" value="KAK4640863.1"/>
    <property type="molecule type" value="Genomic_DNA"/>
</dbReference>
<name>A0ABR0FA59_9PEZI</name>
<protein>
    <recommendedName>
        <fullName evidence="4">Ankyrin</fullName>
    </recommendedName>
</protein>
<proteinExistence type="predicted"/>
<dbReference type="RefSeq" id="XP_062729839.1">
    <property type="nucleotide sequence ID" value="XM_062881177.1"/>
</dbReference>
<dbReference type="SUPFAM" id="SSF48403">
    <property type="entry name" value="Ankyrin repeat"/>
    <property type="match status" value="1"/>
</dbReference>
<accession>A0ABR0FA59</accession>
<dbReference type="GeneID" id="87900659"/>
<gene>
    <name evidence="2" type="ORF">QC761_607400</name>
</gene>